<dbReference type="VEuPathDB" id="FungiDB:M747DRAFT_315762"/>
<evidence type="ECO:0000313" key="2">
    <source>
        <dbReference type="EMBL" id="RDH19625.1"/>
    </source>
</evidence>
<sequence length="161" mass="18642">MRDFRSLAFIRCIKESDTSSIFRATFQGRPCLMKVPSHPTYREIDPFFCESTAYVRLKKRELCQQGIVPDFYGDKLRPNAVLLEFIPSLMEIDLATYTEDRAATLLDILHKIHDARIYHGDPYPRNIVLQPETGRVLWIDFNCAQTFPEGPITETKQLDGE</sequence>
<dbReference type="EMBL" id="KZ851918">
    <property type="protein sequence ID" value="RDH19625.1"/>
    <property type="molecule type" value="Genomic_DNA"/>
</dbReference>
<accession>A0A370BZX2</accession>
<dbReference type="SUPFAM" id="SSF56112">
    <property type="entry name" value="Protein kinase-like (PK-like)"/>
    <property type="match status" value="1"/>
</dbReference>
<protein>
    <recommendedName>
        <fullName evidence="1">Protein kinase domain-containing protein</fullName>
    </recommendedName>
</protein>
<evidence type="ECO:0000313" key="3">
    <source>
        <dbReference type="Proteomes" id="UP000253845"/>
    </source>
</evidence>
<dbReference type="InterPro" id="IPR011009">
    <property type="entry name" value="Kinase-like_dom_sf"/>
</dbReference>
<dbReference type="AlphaFoldDB" id="A0A370BZX2"/>
<dbReference type="InterPro" id="IPR000719">
    <property type="entry name" value="Prot_kinase_dom"/>
</dbReference>
<proteinExistence type="predicted"/>
<gene>
    <name evidence="2" type="ORF">M747DRAFT_315762</name>
</gene>
<organism evidence="2 3">
    <name type="scientific">Aspergillus niger ATCC 13496</name>
    <dbReference type="NCBI Taxonomy" id="1353008"/>
    <lineage>
        <taxon>Eukaryota</taxon>
        <taxon>Fungi</taxon>
        <taxon>Dikarya</taxon>
        <taxon>Ascomycota</taxon>
        <taxon>Pezizomycotina</taxon>
        <taxon>Eurotiomycetes</taxon>
        <taxon>Eurotiomycetidae</taxon>
        <taxon>Eurotiales</taxon>
        <taxon>Aspergillaceae</taxon>
        <taxon>Aspergillus</taxon>
        <taxon>Aspergillus subgen. Circumdati</taxon>
    </lineage>
</organism>
<dbReference type="Proteomes" id="UP000253845">
    <property type="component" value="Unassembled WGS sequence"/>
</dbReference>
<dbReference type="Gene3D" id="1.10.510.10">
    <property type="entry name" value="Transferase(Phosphotransferase) domain 1"/>
    <property type="match status" value="1"/>
</dbReference>
<feature type="domain" description="Protein kinase" evidence="1">
    <location>
        <begin position="1"/>
        <end position="161"/>
    </location>
</feature>
<evidence type="ECO:0000259" key="1">
    <source>
        <dbReference type="PROSITE" id="PS50011"/>
    </source>
</evidence>
<dbReference type="GO" id="GO:0005524">
    <property type="term" value="F:ATP binding"/>
    <property type="evidence" value="ECO:0007669"/>
    <property type="project" value="InterPro"/>
</dbReference>
<reference evidence="2 3" key="1">
    <citation type="submission" date="2018-07" db="EMBL/GenBank/DDBJ databases">
        <title>Section-level genome sequencing of Aspergillus section Nigri to investigate inter- and intra-species variation.</title>
        <authorList>
            <consortium name="DOE Joint Genome Institute"/>
            <person name="Vesth T.C."/>
            <person name="Nybo J.L."/>
            <person name="Theobald S."/>
            <person name="Frisvad J.C."/>
            <person name="Larsen T.O."/>
            <person name="Nielsen K.F."/>
            <person name="Hoof J.B."/>
            <person name="Brandl J."/>
            <person name="Salamov A."/>
            <person name="Riley R."/>
            <person name="Gladden J.M."/>
            <person name="Phatale P."/>
            <person name="Nielsen M.T."/>
            <person name="Lyhne E.K."/>
            <person name="Kogle M.E."/>
            <person name="Strasser K."/>
            <person name="McDonnell E."/>
            <person name="Barry K."/>
            <person name="Clum A."/>
            <person name="Chen C."/>
            <person name="Nolan M."/>
            <person name="Sandor L."/>
            <person name="Kuo A."/>
            <person name="Lipzen A."/>
            <person name="Hainaut M."/>
            <person name="Drula E."/>
            <person name="Tsang A."/>
            <person name="Magnuson J.K."/>
            <person name="Henrissat B."/>
            <person name="Wiebenga A."/>
            <person name="Simmons B.A."/>
            <person name="Makela M.R."/>
            <person name="De vries R.P."/>
            <person name="Grigoriev I.V."/>
            <person name="Mortensen U.H."/>
            <person name="Baker S.E."/>
            <person name="Andersen M.R."/>
        </authorList>
    </citation>
    <scope>NUCLEOTIDE SEQUENCE [LARGE SCALE GENOMIC DNA]</scope>
    <source>
        <strain evidence="2 3">ATCC 13496</strain>
    </source>
</reference>
<dbReference type="GO" id="GO:0004672">
    <property type="term" value="F:protein kinase activity"/>
    <property type="evidence" value="ECO:0007669"/>
    <property type="project" value="InterPro"/>
</dbReference>
<dbReference type="PROSITE" id="PS50011">
    <property type="entry name" value="PROTEIN_KINASE_DOM"/>
    <property type="match status" value="1"/>
</dbReference>
<name>A0A370BZX2_ASPNG</name>